<sequence>MCTFVVVLVVIVAILLIFVVVVQNSKGGGLASGFTSANQVMGVRKTTDLFEKITWWLAGSFIVLCILASVIMSHQSPLEDSIIKEDILETIPQQQEQNENVLPIPIMKE</sequence>
<keyword evidence="7 10" id="KW-1133">Transmembrane helix</keyword>
<dbReference type="GO" id="GO:0043952">
    <property type="term" value="P:protein transport by the Sec complex"/>
    <property type="evidence" value="ECO:0007669"/>
    <property type="project" value="TreeGrafter"/>
</dbReference>
<keyword evidence="12" id="KW-1185">Reference proteome</keyword>
<keyword evidence="4 10" id="KW-1003">Cell membrane</keyword>
<comment type="subcellular location">
    <subcellularLocation>
        <location evidence="1 10">Cell membrane</location>
        <topology evidence="1 10">Multi-pass membrane protein</topology>
    </subcellularLocation>
</comment>
<dbReference type="HOGENOM" id="CLU_094156_1_0_10"/>
<dbReference type="PANTHER" id="PTHR34182">
    <property type="entry name" value="PROTEIN-EXPORT MEMBRANE PROTEIN SECG"/>
    <property type="match status" value="1"/>
</dbReference>
<evidence type="ECO:0000256" key="1">
    <source>
        <dbReference type="ARBA" id="ARBA00004651"/>
    </source>
</evidence>
<evidence type="ECO:0000256" key="10">
    <source>
        <dbReference type="RuleBase" id="RU365087"/>
    </source>
</evidence>
<dbReference type="OrthoDB" id="1122493at2"/>
<name>B6YQ54_AZOPC</name>
<dbReference type="EMBL" id="AP010656">
    <property type="protein sequence ID" value="BAG83326.1"/>
    <property type="molecule type" value="Genomic_DNA"/>
</dbReference>
<dbReference type="AlphaFoldDB" id="B6YQ54"/>
<dbReference type="InterPro" id="IPR004692">
    <property type="entry name" value="SecG"/>
</dbReference>
<evidence type="ECO:0000256" key="3">
    <source>
        <dbReference type="ARBA" id="ARBA00022448"/>
    </source>
</evidence>
<dbReference type="GO" id="GO:0015450">
    <property type="term" value="F:protein-transporting ATPase activity"/>
    <property type="evidence" value="ECO:0007669"/>
    <property type="project" value="UniProtKB-UniRule"/>
</dbReference>
<comment type="similarity">
    <text evidence="2 10">Belongs to the SecG family.</text>
</comment>
<evidence type="ECO:0000256" key="6">
    <source>
        <dbReference type="ARBA" id="ARBA00022927"/>
    </source>
</evidence>
<evidence type="ECO:0000256" key="7">
    <source>
        <dbReference type="ARBA" id="ARBA00022989"/>
    </source>
</evidence>
<dbReference type="PRINTS" id="PR01651">
    <property type="entry name" value="SECGEXPORT"/>
</dbReference>
<accession>B6YQ54</accession>
<keyword evidence="3 10" id="KW-0813">Transport</keyword>
<dbReference type="RefSeq" id="WP_012573087.1">
    <property type="nucleotide sequence ID" value="NC_011565.1"/>
</dbReference>
<gene>
    <name evidence="11" type="ordered locus">CFPG_063</name>
</gene>
<keyword evidence="6 10" id="KW-0653">Protein transport</keyword>
<dbReference type="eggNOG" id="COG1314">
    <property type="taxonomic scope" value="Bacteria"/>
</dbReference>
<evidence type="ECO:0000313" key="12">
    <source>
        <dbReference type="Proteomes" id="UP000000723"/>
    </source>
</evidence>
<evidence type="ECO:0000256" key="5">
    <source>
        <dbReference type="ARBA" id="ARBA00022692"/>
    </source>
</evidence>
<reference evidence="12" key="1">
    <citation type="journal article" date="2008" name="Science">
        <title>Genome of an endosymbiont coupling N2 fixation to cellulolysis within RT protist cells in termite gut.</title>
        <authorList>
            <person name="Hongoh Y."/>
            <person name="Sharma V.K."/>
            <person name="Prakash T."/>
            <person name="Noda S."/>
            <person name="Toh H."/>
            <person name="Taylor T.D."/>
            <person name="Kudo T."/>
            <person name="Sakaki Y."/>
            <person name="Toyoda A."/>
            <person name="Hattori M."/>
            <person name="Ohkuma M."/>
        </authorList>
    </citation>
    <scope>NUCLEOTIDE SEQUENCE [LARGE SCALE GENOMIC DNA]</scope>
</reference>
<comment type="function">
    <text evidence="10">Involved in protein export. Participates in an early event of protein translocation.</text>
</comment>
<dbReference type="Pfam" id="PF03840">
    <property type="entry name" value="SecG"/>
    <property type="match status" value="1"/>
</dbReference>
<evidence type="ECO:0000256" key="9">
    <source>
        <dbReference type="ARBA" id="ARBA00023136"/>
    </source>
</evidence>
<keyword evidence="5 10" id="KW-0812">Transmembrane</keyword>
<evidence type="ECO:0000256" key="2">
    <source>
        <dbReference type="ARBA" id="ARBA00008445"/>
    </source>
</evidence>
<dbReference type="GO" id="GO:0009306">
    <property type="term" value="P:protein secretion"/>
    <property type="evidence" value="ECO:0007669"/>
    <property type="project" value="UniProtKB-UniRule"/>
</dbReference>
<dbReference type="NCBIfam" id="TIGR00810">
    <property type="entry name" value="secG"/>
    <property type="match status" value="1"/>
</dbReference>
<dbReference type="KEGG" id="aps:CFPG_063"/>
<evidence type="ECO:0000256" key="4">
    <source>
        <dbReference type="ARBA" id="ARBA00022475"/>
    </source>
</evidence>
<dbReference type="GO" id="GO:0005886">
    <property type="term" value="C:plasma membrane"/>
    <property type="evidence" value="ECO:0007669"/>
    <property type="project" value="UniProtKB-SubCell"/>
</dbReference>
<proteinExistence type="inferred from homology"/>
<dbReference type="PANTHER" id="PTHR34182:SF1">
    <property type="entry name" value="PROTEIN-EXPORT MEMBRANE PROTEIN SECG"/>
    <property type="match status" value="1"/>
</dbReference>
<protein>
    <recommendedName>
        <fullName evidence="10">Protein-export membrane protein SecG</fullName>
    </recommendedName>
</protein>
<organism evidence="11 12">
    <name type="scientific">Azobacteroides pseudotrichonymphae genomovar. CFP2</name>
    <dbReference type="NCBI Taxonomy" id="511995"/>
    <lineage>
        <taxon>Bacteria</taxon>
        <taxon>Pseudomonadati</taxon>
        <taxon>Bacteroidota</taxon>
        <taxon>Bacteroidia</taxon>
        <taxon>Bacteroidales</taxon>
        <taxon>Candidatus Azobacteroides</taxon>
    </lineage>
</organism>
<keyword evidence="8 10" id="KW-0811">Translocation</keyword>
<dbReference type="GO" id="GO:0065002">
    <property type="term" value="P:intracellular protein transmembrane transport"/>
    <property type="evidence" value="ECO:0007669"/>
    <property type="project" value="TreeGrafter"/>
</dbReference>
<comment type="caution">
    <text evidence="10">Lacks conserved residue(s) required for the propagation of feature annotation.</text>
</comment>
<keyword evidence="9 10" id="KW-0472">Membrane</keyword>
<evidence type="ECO:0000313" key="11">
    <source>
        <dbReference type="EMBL" id="BAG83326.1"/>
    </source>
</evidence>
<evidence type="ECO:0000256" key="8">
    <source>
        <dbReference type="ARBA" id="ARBA00023010"/>
    </source>
</evidence>
<dbReference type="Proteomes" id="UP000000723">
    <property type="component" value="Chromosome"/>
</dbReference>
<dbReference type="STRING" id="511995.CFPG_063"/>
<feature type="transmembrane region" description="Helical" evidence="10">
    <location>
        <begin position="53"/>
        <end position="72"/>
    </location>
</feature>